<sequence>MSFCQVPRIWLSTLVVLRVRLASSMTRMGGKALAKAKMRAVAPAPATTKARALAEAKVVVGAKTGGVEVKAKRKVAASARTGEAVAGTGRVTVEAKIGKVGAEAEVKRDLGRKGVRAKKSNGRSGPGADSVGHVAGTAQGAKAETGSAHAEAAAGVDVGPPGTGAGVEGGNARPVGGVPASPPGEAVASSGKSLDVATAKAGTSLRRREAEAGRRRSQERAAAKRGSLRRRENMARRSHLRRRALGARSHHHQIAKLSKKVTLKALLKKVTIYQTLLRRSPMIMAKQTQLKFSMSL</sequence>
<reference evidence="3" key="1">
    <citation type="submission" date="2019-04" db="EMBL/GenBank/DDBJ databases">
        <title>An insight into the mialome of Ixodes scapularis.</title>
        <authorList>
            <person name="Ribeiro J.M."/>
            <person name="Mather T.N."/>
            <person name="Karim S."/>
        </authorList>
    </citation>
    <scope>NUCLEOTIDE SEQUENCE</scope>
</reference>
<organism evidence="3">
    <name type="scientific">Ixodes scapularis</name>
    <name type="common">Black-legged tick</name>
    <name type="synonym">Deer tick</name>
    <dbReference type="NCBI Taxonomy" id="6945"/>
    <lineage>
        <taxon>Eukaryota</taxon>
        <taxon>Metazoa</taxon>
        <taxon>Ecdysozoa</taxon>
        <taxon>Arthropoda</taxon>
        <taxon>Chelicerata</taxon>
        <taxon>Arachnida</taxon>
        <taxon>Acari</taxon>
        <taxon>Parasitiformes</taxon>
        <taxon>Ixodida</taxon>
        <taxon>Ixodoidea</taxon>
        <taxon>Ixodidae</taxon>
        <taxon>Ixodinae</taxon>
        <taxon>Ixodes</taxon>
    </lineage>
</organism>
<keyword evidence="2" id="KW-0732">Signal</keyword>
<feature type="region of interest" description="Disordered" evidence="1">
    <location>
        <begin position="111"/>
        <end position="237"/>
    </location>
</feature>
<evidence type="ECO:0000256" key="1">
    <source>
        <dbReference type="SAM" id="MobiDB-lite"/>
    </source>
</evidence>
<accession>A0A4D5RAC5</accession>
<feature type="signal peptide" evidence="2">
    <location>
        <begin position="1"/>
        <end position="24"/>
    </location>
</feature>
<feature type="chain" id="PRO_5020039211" evidence="2">
    <location>
        <begin position="25"/>
        <end position="296"/>
    </location>
</feature>
<protein>
    <submittedName>
        <fullName evidence="3">Putative secreted protein</fullName>
    </submittedName>
</protein>
<feature type="compositionally biased region" description="Basic and acidic residues" evidence="1">
    <location>
        <begin position="206"/>
        <end position="222"/>
    </location>
</feature>
<dbReference type="EMBL" id="GHJT01000024">
    <property type="protein sequence ID" value="MOY33995.1"/>
    <property type="molecule type" value="Transcribed_RNA"/>
</dbReference>
<evidence type="ECO:0000313" key="3">
    <source>
        <dbReference type="EMBL" id="MOY33995.1"/>
    </source>
</evidence>
<proteinExistence type="predicted"/>
<dbReference type="AlphaFoldDB" id="A0A4D5RAC5"/>
<name>A0A4D5RAC5_IXOSC</name>
<evidence type="ECO:0000256" key="2">
    <source>
        <dbReference type="SAM" id="SignalP"/>
    </source>
</evidence>
<feature type="compositionally biased region" description="Low complexity" evidence="1">
    <location>
        <begin position="141"/>
        <end position="160"/>
    </location>
</feature>